<accession>A0A9P8W646</accession>
<evidence type="ECO:0000259" key="4">
    <source>
        <dbReference type="Pfam" id="PF23585"/>
    </source>
</evidence>
<keyword evidence="6" id="KW-1185">Reference proteome</keyword>
<feature type="transmembrane region" description="Helical" evidence="2">
    <location>
        <begin position="270"/>
        <end position="294"/>
    </location>
</feature>
<dbReference type="InterPro" id="IPR055561">
    <property type="entry name" value="DUF7137"/>
</dbReference>
<comment type="caution">
    <text evidence="5">The sequence shown here is derived from an EMBL/GenBank/DDBJ whole genome shotgun (WGS) entry which is preliminary data.</text>
</comment>
<keyword evidence="2" id="KW-1133">Transmembrane helix</keyword>
<evidence type="ECO:0000256" key="1">
    <source>
        <dbReference type="SAM" id="MobiDB-lite"/>
    </source>
</evidence>
<dbReference type="EMBL" id="JAGPYM010000009">
    <property type="protein sequence ID" value="KAH6890331.1"/>
    <property type="molecule type" value="Genomic_DNA"/>
</dbReference>
<keyword evidence="3" id="KW-0732">Signal</keyword>
<feature type="signal peptide" evidence="3">
    <location>
        <begin position="1"/>
        <end position="23"/>
    </location>
</feature>
<organism evidence="5 6">
    <name type="scientific">Thelonectria olida</name>
    <dbReference type="NCBI Taxonomy" id="1576542"/>
    <lineage>
        <taxon>Eukaryota</taxon>
        <taxon>Fungi</taxon>
        <taxon>Dikarya</taxon>
        <taxon>Ascomycota</taxon>
        <taxon>Pezizomycotina</taxon>
        <taxon>Sordariomycetes</taxon>
        <taxon>Hypocreomycetidae</taxon>
        <taxon>Hypocreales</taxon>
        <taxon>Nectriaceae</taxon>
        <taxon>Thelonectria</taxon>
    </lineage>
</organism>
<proteinExistence type="predicted"/>
<feature type="compositionally biased region" description="Low complexity" evidence="1">
    <location>
        <begin position="48"/>
        <end position="72"/>
    </location>
</feature>
<evidence type="ECO:0000313" key="6">
    <source>
        <dbReference type="Proteomes" id="UP000777438"/>
    </source>
</evidence>
<evidence type="ECO:0000256" key="2">
    <source>
        <dbReference type="SAM" id="Phobius"/>
    </source>
</evidence>
<sequence length="295" mass="31554">MRPAGTFLQVAVCLSSLAPLTAAWPSWLPALDSLVVRHPEVIRRADDSTASETATGSKSTATKDSSDSQTTDFNTANLNTAAVETGTNTEESDSTETGKSKNSKTTKKNKSSEATHTSYNNLDPAGSVVLQSPVTTVQATPLFKIGDNVNFAWNYTSLQGTPTAIDVLVSCSSKTETWTLTQNMTFATKVSYIWDTSKDGGVDEKPLGVEMYTLIIKDSDSSITEIADSGYLQAYTGLKFGLYTPMPYTPLSDWKCVGCNAASSLFNGQAFGLALTMSFITVASFTWFVTGLGLQ</sequence>
<dbReference type="AlphaFoldDB" id="A0A9P8W646"/>
<dbReference type="Pfam" id="PF23585">
    <property type="entry name" value="DUF7137"/>
    <property type="match status" value="1"/>
</dbReference>
<dbReference type="Proteomes" id="UP000777438">
    <property type="component" value="Unassembled WGS sequence"/>
</dbReference>
<dbReference type="PANTHER" id="PTHR42028">
    <property type="entry name" value="CHROMOSOME 1, WHOLE GENOME SHOTGUN SEQUENCE"/>
    <property type="match status" value="1"/>
</dbReference>
<feature type="region of interest" description="Disordered" evidence="1">
    <location>
        <begin position="45"/>
        <end position="126"/>
    </location>
</feature>
<gene>
    <name evidence="5" type="ORF">B0T10DRAFT_316078</name>
</gene>
<keyword evidence="2" id="KW-0472">Membrane</keyword>
<name>A0A9P8W646_9HYPO</name>
<feature type="compositionally biased region" description="Polar residues" evidence="1">
    <location>
        <begin position="73"/>
        <end position="89"/>
    </location>
</feature>
<feature type="domain" description="DUF7137" evidence="4">
    <location>
        <begin position="123"/>
        <end position="257"/>
    </location>
</feature>
<keyword evidence="2" id="KW-0812">Transmembrane</keyword>
<reference evidence="5 6" key="1">
    <citation type="journal article" date="2021" name="Nat. Commun.">
        <title>Genetic determinants of endophytism in the Arabidopsis root mycobiome.</title>
        <authorList>
            <person name="Mesny F."/>
            <person name="Miyauchi S."/>
            <person name="Thiergart T."/>
            <person name="Pickel B."/>
            <person name="Atanasova L."/>
            <person name="Karlsson M."/>
            <person name="Huettel B."/>
            <person name="Barry K.W."/>
            <person name="Haridas S."/>
            <person name="Chen C."/>
            <person name="Bauer D."/>
            <person name="Andreopoulos W."/>
            <person name="Pangilinan J."/>
            <person name="LaButti K."/>
            <person name="Riley R."/>
            <person name="Lipzen A."/>
            <person name="Clum A."/>
            <person name="Drula E."/>
            <person name="Henrissat B."/>
            <person name="Kohler A."/>
            <person name="Grigoriev I.V."/>
            <person name="Martin F.M."/>
            <person name="Hacquard S."/>
        </authorList>
    </citation>
    <scope>NUCLEOTIDE SEQUENCE [LARGE SCALE GENOMIC DNA]</scope>
    <source>
        <strain evidence="5 6">MPI-CAGE-CH-0241</strain>
    </source>
</reference>
<dbReference type="PANTHER" id="PTHR42028:SF1">
    <property type="entry name" value="YALI0E30657P"/>
    <property type="match status" value="1"/>
</dbReference>
<evidence type="ECO:0000313" key="5">
    <source>
        <dbReference type="EMBL" id="KAH6890331.1"/>
    </source>
</evidence>
<protein>
    <recommendedName>
        <fullName evidence="4">DUF7137 domain-containing protein</fullName>
    </recommendedName>
</protein>
<feature type="chain" id="PRO_5040153289" description="DUF7137 domain-containing protein" evidence="3">
    <location>
        <begin position="24"/>
        <end position="295"/>
    </location>
</feature>
<dbReference type="OrthoDB" id="2435509at2759"/>
<evidence type="ECO:0000256" key="3">
    <source>
        <dbReference type="SAM" id="SignalP"/>
    </source>
</evidence>